<dbReference type="InterPro" id="IPR044726">
    <property type="entry name" value="ABCC_6TM_D2"/>
</dbReference>
<dbReference type="InterPro" id="IPR003593">
    <property type="entry name" value="AAA+_ATPase"/>
</dbReference>
<evidence type="ECO:0000256" key="9">
    <source>
        <dbReference type="ARBA" id="ARBA00023136"/>
    </source>
</evidence>
<feature type="transmembrane region" description="Helical" evidence="11">
    <location>
        <begin position="291"/>
        <end position="316"/>
    </location>
</feature>
<dbReference type="FunFam" id="1.20.1560.10:FF:000066">
    <property type="entry name" value="ABC multidrug transporter (Eurofung)"/>
    <property type="match status" value="1"/>
</dbReference>
<dbReference type="PROSITE" id="PS50929">
    <property type="entry name" value="ABC_TM1F"/>
    <property type="match status" value="2"/>
</dbReference>
<dbReference type="OrthoDB" id="6500128at2759"/>
<dbReference type="CDD" id="cd18580">
    <property type="entry name" value="ABC_6TM_ABCC_D2"/>
    <property type="match status" value="1"/>
</dbReference>
<dbReference type="PANTHER" id="PTHR24223">
    <property type="entry name" value="ATP-BINDING CASSETTE SUB-FAMILY C"/>
    <property type="match status" value="1"/>
</dbReference>
<dbReference type="InterPro" id="IPR003439">
    <property type="entry name" value="ABC_transporter-like_ATP-bd"/>
</dbReference>
<dbReference type="PROSITE" id="PS50893">
    <property type="entry name" value="ABC_TRANSPORTER_2"/>
    <property type="match status" value="2"/>
</dbReference>
<feature type="transmembrane region" description="Helical" evidence="11">
    <location>
        <begin position="43"/>
        <end position="62"/>
    </location>
</feature>
<keyword evidence="4" id="KW-1003">Cell membrane</keyword>
<dbReference type="SMART" id="SM00382">
    <property type="entry name" value="AAA"/>
    <property type="match status" value="2"/>
</dbReference>
<feature type="transmembrane region" description="Helical" evidence="11">
    <location>
        <begin position="842"/>
        <end position="868"/>
    </location>
</feature>
<dbReference type="InterPro" id="IPR017871">
    <property type="entry name" value="ABC_transporter-like_CS"/>
</dbReference>
<dbReference type="FunFam" id="1.20.1560.10:FF:000055">
    <property type="entry name" value="ABC multidrug transporter (Eurofung)"/>
    <property type="match status" value="1"/>
</dbReference>
<dbReference type="Pfam" id="PF00005">
    <property type="entry name" value="ABC_tran"/>
    <property type="match status" value="2"/>
</dbReference>
<feature type="transmembrane region" description="Helical" evidence="11">
    <location>
        <begin position="420"/>
        <end position="443"/>
    </location>
</feature>
<organism evidence="14 15">
    <name type="scientific">Lachnellula arida</name>
    <dbReference type="NCBI Taxonomy" id="1316785"/>
    <lineage>
        <taxon>Eukaryota</taxon>
        <taxon>Fungi</taxon>
        <taxon>Dikarya</taxon>
        <taxon>Ascomycota</taxon>
        <taxon>Pezizomycotina</taxon>
        <taxon>Leotiomycetes</taxon>
        <taxon>Helotiales</taxon>
        <taxon>Lachnaceae</taxon>
        <taxon>Lachnellula</taxon>
    </lineage>
</organism>
<dbReference type="InterPro" id="IPR044746">
    <property type="entry name" value="ABCC_6TM_D1"/>
</dbReference>
<evidence type="ECO:0000256" key="10">
    <source>
        <dbReference type="ARBA" id="ARBA00023180"/>
    </source>
</evidence>
<feature type="transmembrane region" description="Helical" evidence="11">
    <location>
        <begin position="375"/>
        <end position="400"/>
    </location>
</feature>
<feature type="domain" description="ABC transmembrane type-1" evidence="13">
    <location>
        <begin position="163"/>
        <end position="441"/>
    </location>
</feature>
<feature type="domain" description="ABC transporter" evidence="12">
    <location>
        <begin position="517"/>
        <end position="742"/>
    </location>
</feature>
<evidence type="ECO:0000256" key="7">
    <source>
        <dbReference type="ARBA" id="ARBA00022840"/>
    </source>
</evidence>
<dbReference type="GO" id="GO:0140359">
    <property type="term" value="F:ABC-type transporter activity"/>
    <property type="evidence" value="ECO:0007669"/>
    <property type="project" value="InterPro"/>
</dbReference>
<protein>
    <submittedName>
        <fullName evidence="14">ABC transporter FUM19</fullName>
    </submittedName>
</protein>
<dbReference type="CDD" id="cd03250">
    <property type="entry name" value="ABCC_MRP_domain1"/>
    <property type="match status" value="1"/>
</dbReference>
<evidence type="ECO:0000259" key="13">
    <source>
        <dbReference type="PROSITE" id="PS50929"/>
    </source>
</evidence>
<evidence type="ECO:0000259" key="12">
    <source>
        <dbReference type="PROSITE" id="PS50893"/>
    </source>
</evidence>
<dbReference type="EMBL" id="QGMF01000264">
    <property type="protein sequence ID" value="TVY17351.1"/>
    <property type="molecule type" value="Genomic_DNA"/>
</dbReference>
<keyword evidence="9 11" id="KW-0472">Membrane</keyword>
<dbReference type="InterPro" id="IPR036640">
    <property type="entry name" value="ABC1_TM_sf"/>
</dbReference>
<dbReference type="FunFam" id="3.40.50.300:FF:001854">
    <property type="entry name" value="ABC multidrug transporter (Eurofung)"/>
    <property type="match status" value="1"/>
</dbReference>
<evidence type="ECO:0000256" key="8">
    <source>
        <dbReference type="ARBA" id="ARBA00022989"/>
    </source>
</evidence>
<evidence type="ECO:0000313" key="14">
    <source>
        <dbReference type="EMBL" id="TVY17351.1"/>
    </source>
</evidence>
<keyword evidence="7" id="KW-0067">ATP-binding</keyword>
<comment type="similarity">
    <text evidence="2">Belongs to the ABC transporter superfamily. ABCC family. Conjugate transporter (TC 3.A.1.208) subfamily.</text>
</comment>
<feature type="transmembrane region" description="Helical" evidence="11">
    <location>
        <begin position="195"/>
        <end position="213"/>
    </location>
</feature>
<evidence type="ECO:0000256" key="6">
    <source>
        <dbReference type="ARBA" id="ARBA00022741"/>
    </source>
</evidence>
<keyword evidence="8 11" id="KW-1133">Transmembrane helix</keyword>
<feature type="transmembrane region" description="Helical" evidence="11">
    <location>
        <begin position="914"/>
        <end position="934"/>
    </location>
</feature>
<dbReference type="GO" id="GO:0005886">
    <property type="term" value="C:plasma membrane"/>
    <property type="evidence" value="ECO:0007669"/>
    <property type="project" value="UniProtKB-SubCell"/>
</dbReference>
<sequence>MPNPDAEHVNTIRPSLLLNGYLFFSLLFDIARCRTFWLGETETAIAGLFTAAVTIKVVVLVLEAVEKRGILKPGFRDAPPEAIAGIYNQSVFWWLNSLFRKGFRKNLGLDDLYPLDKHLASTYLQHLLSSAWTKVGNRSGHSLFFLTVRTLKWPLLSAVIPRLALTGFNYSQPFLLNRAIDLSQQPVNRDTTNDGYGLIGAYILVYVGIAVSMGQSQHLTYRVIAMARGSLISMLYSKTADLSITAADPASSMILMSADIERITTGWQTMHELWANIIEVGLAIYLLERQLGAACAVPIAVAIISMGGSLAATGLVMSRQAMWLEAIEKRITATTAMLSAMKGVKMSGLTDILFTTIHDLRREELRISKKFRKLLIWNMGFTYITPVAAPIVTFAVFSVISRDKGSGKSLDTARLFTSLSLFTLLADPLQSLIMALATFMGAVGSFQRIQDFLNTDVRVDKRRRPTEVDRLVHQDDHYIRNRSSISELTGDTGTEKSDPTITPSEDYLPSSFDAITVRDADFGWEADKEPILHSINMVVPREKFTMMVGPVGCGKSTLVKALLGEIPALRGIIDISSTEIAFCDQTPWHMNGTIQQSIIGVSMLEELWYAAVIQACALDEDIRQLSRGDQTPIGSKGISLSGGQSQRIALARALYARKDLIILDDVLSGLDAETENRVFHSLLGCHGLLRKQCTTVLMASSSVKRISYADHIICLQGNGRISEQGAFKDLNAAEGYVSSFALPPPEWHYEPGTTPKSFDEKKNKKITTSTEVANPNEDDLSRRTGDIAVYLYYIRAVGWIPTLIFVVAVSVFVFCLSFPSIWVKWWATSNAKAPNEKLGYYLGIYGLLGGVAMISLIVSCWQLIITMVPRSGEMFHRKLLETVLGAPMSFFSTTDTGVTINRFSQDLMLIDMELPLAALNTFATFVLCIAQMILIGVASVYAAISFPIVIAAVFCIQKFYLRTSRQLRFLDLEAKSPLYSQFMECLSGLATVRAFGWQQALEDKNRQLLDQSQKPFYLLFAVQRWLTLVLDLLVAAMAVLLIVLVTQLRGVISPGFVGVALLNVLQFSQSIKMLLTFWTNLETHIGSIARIKDFTATTLAESLPGEKDTPPPSWPARGAIEFQNLTAEYKPGEPVLKNVSLSIEAGQKIGVCGRTGSGKTSLILSIFQMIDHTGGTITIDGIDIRKIPREEIRSRIVGVPQDSYLLSGSVRLNADPKHVATDSAIIGALKSVQLWDNIKAKGGLDTDIENIFLSHGQKQLFCLARAMLRPSTILILDEATSSVDANTDEVMQQVIRERFASHTIIAVAHKLDTVLDFDKIALLDEGVLVEFNSPHELLSDTSSAFHKLYYSSYASQDDFDERATLAE</sequence>
<keyword evidence="15" id="KW-1185">Reference proteome</keyword>
<evidence type="ECO:0000256" key="4">
    <source>
        <dbReference type="ARBA" id="ARBA00022475"/>
    </source>
</evidence>
<dbReference type="GO" id="GO:0016887">
    <property type="term" value="F:ATP hydrolysis activity"/>
    <property type="evidence" value="ECO:0007669"/>
    <property type="project" value="InterPro"/>
</dbReference>
<feature type="transmembrane region" description="Helical" evidence="11">
    <location>
        <begin position="940"/>
        <end position="961"/>
    </location>
</feature>
<dbReference type="CDD" id="cd18579">
    <property type="entry name" value="ABC_6TM_ABCC_D1"/>
    <property type="match status" value="1"/>
</dbReference>
<dbReference type="Gene3D" id="1.20.1560.10">
    <property type="entry name" value="ABC transporter type 1, transmembrane domain"/>
    <property type="match status" value="2"/>
</dbReference>
<name>A0A8T9BD84_9HELO</name>
<feature type="domain" description="ABC transporter" evidence="12">
    <location>
        <begin position="1120"/>
        <end position="1350"/>
    </location>
</feature>
<dbReference type="GO" id="GO:0005524">
    <property type="term" value="F:ATP binding"/>
    <property type="evidence" value="ECO:0007669"/>
    <property type="project" value="UniProtKB-KW"/>
</dbReference>
<dbReference type="SUPFAM" id="SSF90123">
    <property type="entry name" value="ABC transporter transmembrane region"/>
    <property type="match status" value="2"/>
</dbReference>
<evidence type="ECO:0000256" key="11">
    <source>
        <dbReference type="SAM" id="Phobius"/>
    </source>
</evidence>
<proteinExistence type="inferred from homology"/>
<evidence type="ECO:0000256" key="1">
    <source>
        <dbReference type="ARBA" id="ARBA00004651"/>
    </source>
</evidence>
<keyword evidence="3" id="KW-0813">Transport</keyword>
<dbReference type="Proteomes" id="UP000469559">
    <property type="component" value="Unassembled WGS sequence"/>
</dbReference>
<reference evidence="14 15" key="1">
    <citation type="submission" date="2018-05" db="EMBL/GenBank/DDBJ databases">
        <title>Whole genome sequencing for identification of molecular markers to develop diagnostic detection tools for the regulated plant pathogen Lachnellula willkommii.</title>
        <authorList>
            <person name="Giroux E."/>
            <person name="Bilodeau G."/>
        </authorList>
    </citation>
    <scope>NUCLEOTIDE SEQUENCE [LARGE SCALE GENOMIC DNA]</scope>
    <source>
        <strain evidence="14 15">CBS 203.66</strain>
    </source>
</reference>
<evidence type="ECO:0000256" key="2">
    <source>
        <dbReference type="ARBA" id="ARBA00009726"/>
    </source>
</evidence>
<dbReference type="InterPro" id="IPR011527">
    <property type="entry name" value="ABC1_TM_dom"/>
</dbReference>
<dbReference type="InterPro" id="IPR050173">
    <property type="entry name" value="ABC_transporter_C-like"/>
</dbReference>
<evidence type="ECO:0000256" key="5">
    <source>
        <dbReference type="ARBA" id="ARBA00022692"/>
    </source>
</evidence>
<keyword evidence="6" id="KW-0547">Nucleotide-binding</keyword>
<dbReference type="InterPro" id="IPR027417">
    <property type="entry name" value="P-loop_NTPase"/>
</dbReference>
<dbReference type="FunFam" id="3.40.50.300:FF:000838">
    <property type="entry name" value="ABC multidrug transporter (Eurofung)"/>
    <property type="match status" value="1"/>
</dbReference>
<keyword evidence="5 11" id="KW-0812">Transmembrane</keyword>
<accession>A0A8T9BD84</accession>
<feature type="transmembrane region" description="Helical" evidence="11">
    <location>
        <begin position="1016"/>
        <end position="1045"/>
    </location>
</feature>
<comment type="subcellular location">
    <subcellularLocation>
        <location evidence="1">Cell membrane</location>
        <topology evidence="1">Multi-pass membrane protein</topology>
    </subcellularLocation>
</comment>
<feature type="domain" description="ABC transmembrane type-1" evidence="13">
    <location>
        <begin position="803"/>
        <end position="1083"/>
    </location>
</feature>
<dbReference type="Gene3D" id="3.40.50.300">
    <property type="entry name" value="P-loop containing nucleotide triphosphate hydrolases"/>
    <property type="match status" value="2"/>
</dbReference>
<evidence type="ECO:0000256" key="3">
    <source>
        <dbReference type="ARBA" id="ARBA00022448"/>
    </source>
</evidence>
<dbReference type="PANTHER" id="PTHR24223:SF269">
    <property type="entry name" value="ABC MULTIDRUG TRANSPORTER (EUROFUNG)-RELATED"/>
    <property type="match status" value="1"/>
</dbReference>
<keyword evidence="10" id="KW-0325">Glycoprotein</keyword>
<comment type="caution">
    <text evidence="14">The sequence shown here is derived from an EMBL/GenBank/DDBJ whole genome shotgun (WGS) entry which is preliminary data.</text>
</comment>
<dbReference type="Pfam" id="PF00664">
    <property type="entry name" value="ABC_membrane"/>
    <property type="match status" value="2"/>
</dbReference>
<dbReference type="SUPFAM" id="SSF52540">
    <property type="entry name" value="P-loop containing nucleoside triphosphate hydrolases"/>
    <property type="match status" value="2"/>
</dbReference>
<gene>
    <name evidence="14" type="primary">FUM19_5</name>
    <name evidence="14" type="ORF">LARI1_G005817</name>
</gene>
<feature type="transmembrane region" description="Helical" evidence="11">
    <location>
        <begin position="792"/>
        <end position="822"/>
    </location>
</feature>
<dbReference type="PROSITE" id="PS00211">
    <property type="entry name" value="ABC_TRANSPORTER_1"/>
    <property type="match status" value="2"/>
</dbReference>
<evidence type="ECO:0000313" key="15">
    <source>
        <dbReference type="Proteomes" id="UP000469559"/>
    </source>
</evidence>
<dbReference type="CDD" id="cd03244">
    <property type="entry name" value="ABCC_MRP_domain2"/>
    <property type="match status" value="1"/>
</dbReference>
<feature type="transmembrane region" description="Helical" evidence="11">
    <location>
        <begin position="12"/>
        <end position="31"/>
    </location>
</feature>